<dbReference type="VEuPathDB" id="FungiDB:T551_00223"/>
<comment type="caution">
    <text evidence="2">The sequence shown here is derived from an EMBL/GenBank/DDBJ whole genome shotgun (WGS) entry which is preliminary data.</text>
</comment>
<dbReference type="AlphaFoldDB" id="A0A0W4ZWI3"/>
<gene>
    <name evidence="2" type="ORF">T551_00223</name>
</gene>
<keyword evidence="2" id="KW-0675">Receptor</keyword>
<feature type="compositionally biased region" description="Gly residues" evidence="1">
    <location>
        <begin position="61"/>
        <end position="78"/>
    </location>
</feature>
<evidence type="ECO:0000256" key="1">
    <source>
        <dbReference type="SAM" id="MobiDB-lite"/>
    </source>
</evidence>
<evidence type="ECO:0000313" key="3">
    <source>
        <dbReference type="Proteomes" id="UP000053447"/>
    </source>
</evidence>
<evidence type="ECO:0000313" key="2">
    <source>
        <dbReference type="EMBL" id="KTW32738.1"/>
    </source>
</evidence>
<protein>
    <submittedName>
        <fullName evidence="2">Pheromone receptor transcription factor</fullName>
    </submittedName>
</protein>
<accession>A0A0W4ZWI3</accession>
<sequence length="101" mass="9799">MLEQRLTETGIRAVGAHGDTGTAACGVRDGAGVHIYDAKAAAVGHKGRGKEPHTSVPECTGPGGSGRTRGARGAGGEWAGSNGKHGVAAVWGAAGDAGAVL</sequence>
<reference evidence="3" key="1">
    <citation type="journal article" date="2016" name="Nat. Commun.">
        <title>Genome analysis of three Pneumocystis species reveals adaptation mechanisms to life exclusively in mammalian hosts.</title>
        <authorList>
            <person name="Ma L."/>
            <person name="Chen Z."/>
            <person name="Huang D.W."/>
            <person name="Kutty G."/>
            <person name="Ishihara M."/>
            <person name="Wang H."/>
            <person name="Abouelleil A."/>
            <person name="Bishop L."/>
            <person name="Davey E."/>
            <person name="Deng R."/>
            <person name="Deng X."/>
            <person name="Fan L."/>
            <person name="Fantoni G."/>
            <person name="Fitzgerald M."/>
            <person name="Gogineni E."/>
            <person name="Goldberg J.M."/>
            <person name="Handley G."/>
            <person name="Hu X."/>
            <person name="Huber C."/>
            <person name="Jiao X."/>
            <person name="Jones K."/>
            <person name="Levin J.Z."/>
            <person name="Liu Y."/>
            <person name="Macdonald P."/>
            <person name="Melnikov A."/>
            <person name="Raley C."/>
            <person name="Sassi M."/>
            <person name="Sherman B.T."/>
            <person name="Song X."/>
            <person name="Sykes S."/>
            <person name="Tran B."/>
            <person name="Walsh L."/>
            <person name="Xia Y."/>
            <person name="Yang J."/>
            <person name="Young S."/>
            <person name="Zeng Q."/>
            <person name="Zheng X."/>
            <person name="Stephens R."/>
            <person name="Nusbaum C."/>
            <person name="Birren B.W."/>
            <person name="Azadi P."/>
            <person name="Lempicki R.A."/>
            <person name="Cuomo C.A."/>
            <person name="Kovacs J.A."/>
        </authorList>
    </citation>
    <scope>NUCLEOTIDE SEQUENCE [LARGE SCALE GENOMIC DNA]</scope>
    <source>
        <strain evidence="3">RU7</strain>
    </source>
</reference>
<keyword evidence="3" id="KW-1185">Reference proteome</keyword>
<dbReference type="EMBL" id="LFWA01000001">
    <property type="protein sequence ID" value="KTW32738.1"/>
    <property type="molecule type" value="Genomic_DNA"/>
</dbReference>
<proteinExistence type="predicted"/>
<feature type="region of interest" description="Disordered" evidence="1">
    <location>
        <begin position="43"/>
        <end position="84"/>
    </location>
</feature>
<dbReference type="Proteomes" id="UP000053447">
    <property type="component" value="Unassembled WGS sequence"/>
</dbReference>
<dbReference type="GeneID" id="28938745"/>
<dbReference type="RefSeq" id="XP_018231430.1">
    <property type="nucleotide sequence ID" value="XM_018372490.1"/>
</dbReference>
<name>A0A0W4ZWI3_PNEJ7</name>
<organism evidence="2 3">
    <name type="scientific">Pneumocystis jirovecii (strain RU7)</name>
    <name type="common">Human pneumocystis pneumonia agent</name>
    <dbReference type="NCBI Taxonomy" id="1408657"/>
    <lineage>
        <taxon>Eukaryota</taxon>
        <taxon>Fungi</taxon>
        <taxon>Dikarya</taxon>
        <taxon>Ascomycota</taxon>
        <taxon>Taphrinomycotina</taxon>
        <taxon>Pneumocystomycetes</taxon>
        <taxon>Pneumocystaceae</taxon>
        <taxon>Pneumocystis</taxon>
    </lineage>
</organism>